<dbReference type="EMBL" id="GBRH01158662">
    <property type="protein sequence ID" value="JAE39234.1"/>
    <property type="molecule type" value="Transcribed_RNA"/>
</dbReference>
<evidence type="ECO:0000313" key="1">
    <source>
        <dbReference type="EMBL" id="JAE39234.1"/>
    </source>
</evidence>
<name>A0A0A9HTS9_ARUDO</name>
<organism evidence="1">
    <name type="scientific">Arundo donax</name>
    <name type="common">Giant reed</name>
    <name type="synonym">Donax arundinaceus</name>
    <dbReference type="NCBI Taxonomy" id="35708"/>
    <lineage>
        <taxon>Eukaryota</taxon>
        <taxon>Viridiplantae</taxon>
        <taxon>Streptophyta</taxon>
        <taxon>Embryophyta</taxon>
        <taxon>Tracheophyta</taxon>
        <taxon>Spermatophyta</taxon>
        <taxon>Magnoliopsida</taxon>
        <taxon>Liliopsida</taxon>
        <taxon>Poales</taxon>
        <taxon>Poaceae</taxon>
        <taxon>PACMAD clade</taxon>
        <taxon>Arundinoideae</taxon>
        <taxon>Arundineae</taxon>
        <taxon>Arundo</taxon>
    </lineage>
</organism>
<reference evidence="1" key="1">
    <citation type="submission" date="2014-09" db="EMBL/GenBank/DDBJ databases">
        <authorList>
            <person name="Magalhaes I.L.F."/>
            <person name="Oliveira U."/>
            <person name="Santos F.R."/>
            <person name="Vidigal T.H.D.A."/>
            <person name="Brescovit A.D."/>
            <person name="Santos A.J."/>
        </authorList>
    </citation>
    <scope>NUCLEOTIDE SEQUENCE</scope>
    <source>
        <tissue evidence="1">Shoot tissue taken approximately 20 cm above the soil surface</tissue>
    </source>
</reference>
<proteinExistence type="predicted"/>
<accession>A0A0A9HTS9</accession>
<protein>
    <submittedName>
        <fullName evidence="1">Uncharacterized protein</fullName>
    </submittedName>
</protein>
<dbReference type="AlphaFoldDB" id="A0A0A9HTS9"/>
<reference evidence="1" key="2">
    <citation type="journal article" date="2015" name="Data Brief">
        <title>Shoot transcriptome of the giant reed, Arundo donax.</title>
        <authorList>
            <person name="Barrero R.A."/>
            <person name="Guerrero F.D."/>
            <person name="Moolhuijzen P."/>
            <person name="Goolsby J.A."/>
            <person name="Tidwell J."/>
            <person name="Bellgard S.E."/>
            <person name="Bellgard M.I."/>
        </authorList>
    </citation>
    <scope>NUCLEOTIDE SEQUENCE</scope>
    <source>
        <tissue evidence="1">Shoot tissue taken approximately 20 cm above the soil surface</tissue>
    </source>
</reference>
<sequence length="27" mass="3253">MTMLKSTHIETLILFHQQFSTILSVFW</sequence>